<name>A0A7J0G1M9_9ERIC</name>
<dbReference type="PANTHER" id="PTHR31348:SF3">
    <property type="entry name" value="EID1-LIKE F-BOX PROTEIN 3"/>
    <property type="match status" value="1"/>
</dbReference>
<proteinExistence type="predicted"/>
<keyword evidence="3" id="KW-1185">Reference proteome</keyword>
<dbReference type="Proteomes" id="UP000585474">
    <property type="component" value="Unassembled WGS sequence"/>
</dbReference>
<accession>A0A7J0G1M9</accession>
<comment type="caution">
    <text evidence="2">The sequence shown here is derived from an EMBL/GenBank/DDBJ whole genome shotgun (WGS) entry which is preliminary data.</text>
</comment>
<feature type="region of interest" description="Disordered" evidence="1">
    <location>
        <begin position="210"/>
        <end position="252"/>
    </location>
</feature>
<dbReference type="SUPFAM" id="SSF81383">
    <property type="entry name" value="F-box domain"/>
    <property type="match status" value="1"/>
</dbReference>
<evidence type="ECO:0000256" key="1">
    <source>
        <dbReference type="SAM" id="MobiDB-lite"/>
    </source>
</evidence>
<dbReference type="PANTHER" id="PTHR31348">
    <property type="entry name" value="EID1-LIKE F-BOX PROTEIN 2-RELATED"/>
    <property type="match status" value="1"/>
</dbReference>
<dbReference type="InterPro" id="IPR040267">
    <property type="entry name" value="EID1-like"/>
</dbReference>
<protein>
    <submittedName>
        <fullName evidence="2">EID1-like 3</fullName>
    </submittedName>
</protein>
<reference evidence="2 3" key="1">
    <citation type="submission" date="2019-07" db="EMBL/GenBank/DDBJ databases">
        <title>De Novo Assembly of kiwifruit Actinidia rufa.</title>
        <authorList>
            <person name="Sugita-Konishi S."/>
            <person name="Sato K."/>
            <person name="Mori E."/>
            <person name="Abe Y."/>
            <person name="Kisaki G."/>
            <person name="Hamano K."/>
            <person name="Suezawa K."/>
            <person name="Otani M."/>
            <person name="Fukuda T."/>
            <person name="Manabe T."/>
            <person name="Gomi K."/>
            <person name="Tabuchi M."/>
            <person name="Akimitsu K."/>
            <person name="Kataoka I."/>
        </authorList>
    </citation>
    <scope>NUCLEOTIDE SEQUENCE [LARGE SCALE GENOMIC DNA]</scope>
    <source>
        <strain evidence="3">cv. Fuchu</strain>
    </source>
</reference>
<evidence type="ECO:0000313" key="3">
    <source>
        <dbReference type="Proteomes" id="UP000585474"/>
    </source>
</evidence>
<dbReference type="AlphaFoldDB" id="A0A7J0G1M9"/>
<organism evidence="2 3">
    <name type="scientific">Actinidia rufa</name>
    <dbReference type="NCBI Taxonomy" id="165716"/>
    <lineage>
        <taxon>Eukaryota</taxon>
        <taxon>Viridiplantae</taxon>
        <taxon>Streptophyta</taxon>
        <taxon>Embryophyta</taxon>
        <taxon>Tracheophyta</taxon>
        <taxon>Spermatophyta</taxon>
        <taxon>Magnoliopsida</taxon>
        <taxon>eudicotyledons</taxon>
        <taxon>Gunneridae</taxon>
        <taxon>Pentapetalae</taxon>
        <taxon>asterids</taxon>
        <taxon>Ericales</taxon>
        <taxon>Actinidiaceae</taxon>
        <taxon>Actinidia</taxon>
    </lineage>
</organism>
<gene>
    <name evidence="2" type="ORF">Acr_17g0002520</name>
</gene>
<dbReference type="InterPro" id="IPR036047">
    <property type="entry name" value="F-box-like_dom_sf"/>
</dbReference>
<feature type="compositionally biased region" description="Acidic residues" evidence="1">
    <location>
        <begin position="210"/>
        <end position="224"/>
    </location>
</feature>
<sequence length="252" mass="27722">MSANQRPRLDSPSELSESSDSVILNERVLVLVFQSIKWDIHALCRTASVSRKLRAVAKRLLWREACVYRAPQMTAALINGGRINVDWHALAKLLFFCCGCESTRHFSTESTRAGSLPEDISVFEDVGSELFDQEMQGRSAVRERPVELEEKVRCPYCGARVWSMTNARLMPKSAAKRLGSQDDGLEYFVCVNGHLHGTCWLIPLSSDEANTDNDDDMDGDDESDGTPSRYGGANGFGSPESNNGIVGDGPAT</sequence>
<evidence type="ECO:0000313" key="2">
    <source>
        <dbReference type="EMBL" id="GFZ04680.1"/>
    </source>
</evidence>
<dbReference type="EMBL" id="BJWL01000017">
    <property type="protein sequence ID" value="GFZ04680.1"/>
    <property type="molecule type" value="Genomic_DNA"/>
</dbReference>
<dbReference type="OrthoDB" id="761790at2759"/>